<reference evidence="6" key="1">
    <citation type="submission" date="2021-03" db="EMBL/GenBank/DDBJ databases">
        <authorList>
            <person name="Li Z."/>
            <person name="Yang C."/>
        </authorList>
    </citation>
    <scope>NUCLEOTIDE SEQUENCE</scope>
    <source>
        <strain evidence="6">Dzin_1.0</strain>
        <tissue evidence="6">Leaf</tissue>
    </source>
</reference>
<dbReference type="GO" id="GO:0006869">
    <property type="term" value="P:lipid transport"/>
    <property type="evidence" value="ECO:0007669"/>
    <property type="project" value="TreeGrafter"/>
</dbReference>
<evidence type="ECO:0000313" key="6">
    <source>
        <dbReference type="EMBL" id="KAJ0976247.1"/>
    </source>
</evidence>
<reference evidence="6" key="2">
    <citation type="journal article" date="2022" name="Hortic Res">
        <title>The genome of Dioscorea zingiberensis sheds light on the biosynthesis, origin and evolution of the medicinally important diosgenin saponins.</title>
        <authorList>
            <person name="Li Y."/>
            <person name="Tan C."/>
            <person name="Li Z."/>
            <person name="Guo J."/>
            <person name="Li S."/>
            <person name="Chen X."/>
            <person name="Wang C."/>
            <person name="Dai X."/>
            <person name="Yang H."/>
            <person name="Song W."/>
            <person name="Hou L."/>
            <person name="Xu J."/>
            <person name="Tong Z."/>
            <person name="Xu A."/>
            <person name="Yuan X."/>
            <person name="Wang W."/>
            <person name="Yang Q."/>
            <person name="Chen L."/>
            <person name="Sun Z."/>
            <person name="Wang K."/>
            <person name="Pan B."/>
            <person name="Chen J."/>
            <person name="Bao Y."/>
            <person name="Liu F."/>
            <person name="Qi X."/>
            <person name="Gang D.R."/>
            <person name="Wen J."/>
            <person name="Li J."/>
        </authorList>
    </citation>
    <scope>NUCLEOTIDE SEQUENCE</scope>
    <source>
        <strain evidence="6">Dzin_1.0</strain>
    </source>
</reference>
<protein>
    <recommendedName>
        <fullName evidence="5">ACB domain-containing protein</fullName>
    </recommendedName>
</protein>
<dbReference type="Pfam" id="PF00887">
    <property type="entry name" value="ACBP"/>
    <property type="match status" value="1"/>
</dbReference>
<keyword evidence="7" id="KW-1185">Reference proteome</keyword>
<feature type="domain" description="ACB" evidence="5">
    <location>
        <begin position="35"/>
        <end position="77"/>
    </location>
</feature>
<gene>
    <name evidence="6" type="ORF">J5N97_018212</name>
</gene>
<dbReference type="InterPro" id="IPR011043">
    <property type="entry name" value="Gal_Oxase/kelch_b-propeller"/>
</dbReference>
<dbReference type="Proteomes" id="UP001085076">
    <property type="component" value="Miscellaneous, Linkage group lg04"/>
</dbReference>
<sequence>MARPSSGLAYPERFYAAATYAGFGGSTASSSSSSALVSRFQDDVALLLYGLYQQATVGRCNVPKPRAWNPVEHSKWTSSPAGQDVHFGGNHNGRTLEIFRYGTKQTTYIASGKGGGFWCGRNPESSAPSPVVPCAGHSLISWEKKILSVAGHTKDPLEAVTVKVFDPQTCSLSDLKTYGKPPNIWGCVCI</sequence>
<evidence type="ECO:0000256" key="3">
    <source>
        <dbReference type="ARBA" id="ARBA00022737"/>
    </source>
</evidence>
<dbReference type="GO" id="GO:0005829">
    <property type="term" value="C:cytosol"/>
    <property type="evidence" value="ECO:0007669"/>
    <property type="project" value="TreeGrafter"/>
</dbReference>
<dbReference type="InterPro" id="IPR014352">
    <property type="entry name" value="FERM/acyl-CoA-bd_prot_sf"/>
</dbReference>
<dbReference type="SUPFAM" id="SSF50965">
    <property type="entry name" value="Galactose oxidase, central domain"/>
    <property type="match status" value="1"/>
</dbReference>
<dbReference type="AlphaFoldDB" id="A0A9D5HHF0"/>
<keyword evidence="4" id="KW-0446">Lipid-binding</keyword>
<dbReference type="InterPro" id="IPR035984">
    <property type="entry name" value="Acyl-CoA-binding_sf"/>
</dbReference>
<evidence type="ECO:0000313" key="7">
    <source>
        <dbReference type="Proteomes" id="UP001085076"/>
    </source>
</evidence>
<dbReference type="GO" id="GO:0000062">
    <property type="term" value="F:fatty-acyl-CoA binding"/>
    <property type="evidence" value="ECO:0007669"/>
    <property type="project" value="InterPro"/>
</dbReference>
<evidence type="ECO:0000256" key="1">
    <source>
        <dbReference type="ARBA" id="ARBA00005567"/>
    </source>
</evidence>
<keyword evidence="2" id="KW-0880">Kelch repeat</keyword>
<dbReference type="OrthoDB" id="1934332at2759"/>
<name>A0A9D5HHF0_9LILI</name>
<dbReference type="Gene3D" id="1.20.80.10">
    <property type="match status" value="1"/>
</dbReference>
<dbReference type="SUPFAM" id="SSF47027">
    <property type="entry name" value="Acyl-CoA binding protein"/>
    <property type="match status" value="1"/>
</dbReference>
<organism evidence="6 7">
    <name type="scientific">Dioscorea zingiberensis</name>
    <dbReference type="NCBI Taxonomy" id="325984"/>
    <lineage>
        <taxon>Eukaryota</taxon>
        <taxon>Viridiplantae</taxon>
        <taxon>Streptophyta</taxon>
        <taxon>Embryophyta</taxon>
        <taxon>Tracheophyta</taxon>
        <taxon>Spermatophyta</taxon>
        <taxon>Magnoliopsida</taxon>
        <taxon>Liliopsida</taxon>
        <taxon>Dioscoreales</taxon>
        <taxon>Dioscoreaceae</taxon>
        <taxon>Dioscorea</taxon>
    </lineage>
</organism>
<dbReference type="PANTHER" id="PTHR46093:SF3">
    <property type="entry name" value="ACYL-COA-BINDING DOMAIN-CONTAINING PROTEIN 4"/>
    <property type="match status" value="1"/>
</dbReference>
<comment type="caution">
    <text evidence="6">The sequence shown here is derived from an EMBL/GenBank/DDBJ whole genome shotgun (WGS) entry which is preliminary data.</text>
</comment>
<evidence type="ECO:0000259" key="5">
    <source>
        <dbReference type="Pfam" id="PF00887"/>
    </source>
</evidence>
<evidence type="ECO:0000256" key="4">
    <source>
        <dbReference type="ARBA" id="ARBA00023121"/>
    </source>
</evidence>
<proteinExistence type="inferred from homology"/>
<dbReference type="PANTHER" id="PTHR46093">
    <property type="entry name" value="ACYL-COA-BINDING DOMAIN-CONTAINING PROTEIN 5"/>
    <property type="match status" value="1"/>
</dbReference>
<accession>A0A9D5HHF0</accession>
<evidence type="ECO:0000256" key="2">
    <source>
        <dbReference type="ARBA" id="ARBA00022441"/>
    </source>
</evidence>
<dbReference type="InterPro" id="IPR000582">
    <property type="entry name" value="Acyl-CoA-binding_protein"/>
</dbReference>
<comment type="similarity">
    <text evidence="1">Belongs to the ACBP family.</text>
</comment>
<dbReference type="EMBL" id="JAGGNH010000004">
    <property type="protein sequence ID" value="KAJ0976247.1"/>
    <property type="molecule type" value="Genomic_DNA"/>
</dbReference>
<keyword evidence="3" id="KW-0677">Repeat</keyword>